<dbReference type="Proteomes" id="UP000002527">
    <property type="component" value="Chromosome"/>
</dbReference>
<name>Q731T1_BACC1</name>
<dbReference type="GO" id="GO:0003858">
    <property type="term" value="F:3-hydroxybutyrate dehydrogenase activity"/>
    <property type="evidence" value="ECO:0007669"/>
    <property type="project" value="InterPro"/>
</dbReference>
<accession>Q731T1</accession>
<comment type="similarity">
    <text evidence="1">Belongs to the short-chain dehydrogenases/reductases (SDR) family.</text>
</comment>
<dbReference type="AlphaFoldDB" id="Q731T1"/>
<dbReference type="NCBIfam" id="NF009093">
    <property type="entry name" value="PRK12429.1"/>
    <property type="match status" value="1"/>
</dbReference>
<dbReference type="InterPro" id="IPR020904">
    <property type="entry name" value="Sc_DH/Rdtase_CS"/>
</dbReference>
<dbReference type="NCBIfam" id="TIGR01963">
    <property type="entry name" value="PHB_DH"/>
    <property type="match status" value="1"/>
</dbReference>
<dbReference type="KEGG" id="bca:BCE_4084"/>
<dbReference type="InterPro" id="IPR050259">
    <property type="entry name" value="SDR"/>
</dbReference>
<protein>
    <submittedName>
        <fullName evidence="2">Oxidoreductase, short-chain dehydrogenase/reductase family</fullName>
    </submittedName>
</protein>
<organism evidence="2 3">
    <name type="scientific">Bacillus cereus (strain ATCC 10987 / NRS 248)</name>
    <dbReference type="NCBI Taxonomy" id="222523"/>
    <lineage>
        <taxon>Bacteria</taxon>
        <taxon>Bacillati</taxon>
        <taxon>Bacillota</taxon>
        <taxon>Bacilli</taxon>
        <taxon>Bacillales</taxon>
        <taxon>Bacillaceae</taxon>
        <taxon>Bacillus</taxon>
        <taxon>Bacillus cereus group</taxon>
    </lineage>
</organism>
<evidence type="ECO:0000313" key="2">
    <source>
        <dbReference type="EMBL" id="AAS42986.1"/>
    </source>
</evidence>
<dbReference type="FunFam" id="3.40.50.720:FF:000981">
    <property type="entry name" value="3-hydroxybutyrate dehydrogenase"/>
    <property type="match status" value="1"/>
</dbReference>
<dbReference type="EMBL" id="AE017194">
    <property type="protein sequence ID" value="AAS42986.1"/>
    <property type="molecule type" value="Genomic_DNA"/>
</dbReference>
<evidence type="ECO:0000313" key="3">
    <source>
        <dbReference type="Proteomes" id="UP000002527"/>
    </source>
</evidence>
<dbReference type="PANTHER" id="PTHR42879:SF2">
    <property type="entry name" value="3-OXOACYL-[ACYL-CARRIER-PROTEIN] REDUCTASE FABG"/>
    <property type="match status" value="1"/>
</dbReference>
<dbReference type="SUPFAM" id="SSF51735">
    <property type="entry name" value="NAD(P)-binding Rossmann-fold domains"/>
    <property type="match status" value="1"/>
</dbReference>
<sequence length="328" mass="36081">MTCRHNSNPPTILFYKIDKRKYLALQNSIAKTILQNKIANNIFPNLCRIFIIHSLNKAIGELYYEGMFFIMVTNRVVFLTGAASGIGYEMGHAFAKEGAKVVITDRLEERAKEAAEQLQKEGFQAIGLKCDVTSEEEIEASISQTVTHFGSLDILINNAGMQHVSPIEDFPTEKFELLIKIMQIAPFIAIKHAFPIMKKQKYGRIINVASINGLVGFAGKSAYNSAKHGVIGLTKVAALEGATHGITVNALCPGYVDTPLVRNQLQDLATTRNVPLENVLEEVIYPLVPQKRLLQVQEIADYAIFLASEKAKGITGQAVVIDGGYTAQ</sequence>
<dbReference type="Pfam" id="PF13561">
    <property type="entry name" value="adh_short_C2"/>
    <property type="match status" value="1"/>
</dbReference>
<dbReference type="Gene3D" id="3.40.50.720">
    <property type="entry name" value="NAD(P)-binding Rossmann-like Domain"/>
    <property type="match status" value="1"/>
</dbReference>
<dbReference type="PROSITE" id="PS00061">
    <property type="entry name" value="ADH_SHORT"/>
    <property type="match status" value="1"/>
</dbReference>
<gene>
    <name evidence="2" type="ordered locus">BCE_4084</name>
</gene>
<dbReference type="GO" id="GO:0032787">
    <property type="term" value="P:monocarboxylic acid metabolic process"/>
    <property type="evidence" value="ECO:0007669"/>
    <property type="project" value="UniProtKB-ARBA"/>
</dbReference>
<dbReference type="HOGENOM" id="CLU_010194_1_0_9"/>
<dbReference type="PRINTS" id="PR00080">
    <property type="entry name" value="SDRFAMILY"/>
</dbReference>
<evidence type="ECO:0000256" key="1">
    <source>
        <dbReference type="ARBA" id="ARBA00006484"/>
    </source>
</evidence>
<dbReference type="InterPro" id="IPR011294">
    <property type="entry name" value="3-OHbutyrate_DH"/>
</dbReference>
<reference evidence="2 3" key="1">
    <citation type="journal article" date="2004" name="Nucleic Acids Res.">
        <title>The genome sequence of Bacillus cereus ATCC 10987 reveals metabolic adaptations and a large plasmid related to Bacillus anthracis pXO1.</title>
        <authorList>
            <person name="Rasko D.A."/>
            <person name="Ravel J."/>
            <person name="Okstad O.A."/>
            <person name="Helgason E."/>
            <person name="Cer R.Z."/>
            <person name="Jiang L."/>
            <person name="Shores K.A."/>
            <person name="Fouts D.E."/>
            <person name="Tourasse N.J."/>
            <person name="Angiuoli S.V."/>
            <person name="Kolonay J."/>
            <person name="Nelson W.C."/>
            <person name="Kolsto A.-B."/>
            <person name="Fraser C.M."/>
            <person name="Read T.D."/>
        </authorList>
    </citation>
    <scope>NUCLEOTIDE SEQUENCE [LARGE SCALE GENOMIC DNA]</scope>
    <source>
        <strain evidence="3">ATCC 10987 / NRS 248</strain>
    </source>
</reference>
<proteinExistence type="inferred from homology"/>
<dbReference type="PANTHER" id="PTHR42879">
    <property type="entry name" value="3-OXOACYL-(ACYL-CARRIER-PROTEIN) REDUCTASE"/>
    <property type="match status" value="1"/>
</dbReference>
<dbReference type="InterPro" id="IPR002347">
    <property type="entry name" value="SDR_fam"/>
</dbReference>
<dbReference type="PRINTS" id="PR00081">
    <property type="entry name" value="GDHRDH"/>
</dbReference>
<dbReference type="InterPro" id="IPR036291">
    <property type="entry name" value="NAD(P)-bd_dom_sf"/>
</dbReference>